<accession>A0A7Y8Y804</accession>
<dbReference type="InterPro" id="IPR000601">
    <property type="entry name" value="PKD_dom"/>
</dbReference>
<protein>
    <submittedName>
        <fullName evidence="2">Gliding motility-associated C-terminal domain-containing protein</fullName>
    </submittedName>
</protein>
<reference evidence="2 3" key="1">
    <citation type="submission" date="2020-07" db="EMBL/GenBank/DDBJ databases">
        <authorList>
            <person name="Sun Q."/>
        </authorList>
    </citation>
    <scope>NUCLEOTIDE SEQUENCE [LARGE SCALE GENOMIC DNA]</scope>
    <source>
        <strain evidence="2 3">MAH-1</strain>
    </source>
</reference>
<dbReference type="AlphaFoldDB" id="A0A7Y8Y804"/>
<keyword evidence="3" id="KW-1185">Reference proteome</keyword>
<dbReference type="NCBIfam" id="TIGR04131">
    <property type="entry name" value="Bac_Flav_CTERM"/>
    <property type="match status" value="1"/>
</dbReference>
<evidence type="ECO:0000313" key="3">
    <source>
        <dbReference type="Proteomes" id="UP000535020"/>
    </source>
</evidence>
<dbReference type="InterPro" id="IPR035986">
    <property type="entry name" value="PKD_dom_sf"/>
</dbReference>
<comment type="caution">
    <text evidence="2">The sequence shown here is derived from an EMBL/GenBank/DDBJ whole genome shotgun (WGS) entry which is preliminary data.</text>
</comment>
<dbReference type="PROSITE" id="PS50093">
    <property type="entry name" value="PKD"/>
    <property type="match status" value="1"/>
</dbReference>
<gene>
    <name evidence="2" type="ORF">HZF10_17890</name>
</gene>
<feature type="domain" description="PKD" evidence="1">
    <location>
        <begin position="36"/>
        <end position="75"/>
    </location>
</feature>
<dbReference type="EMBL" id="JACBJI010000038">
    <property type="protein sequence ID" value="NYA72800.1"/>
    <property type="molecule type" value="Genomic_DNA"/>
</dbReference>
<dbReference type="Proteomes" id="UP000535020">
    <property type="component" value="Unassembled WGS sequence"/>
</dbReference>
<dbReference type="RefSeq" id="WP_176007605.1">
    <property type="nucleotide sequence ID" value="NZ_JABWMI010000066.1"/>
</dbReference>
<evidence type="ECO:0000313" key="2">
    <source>
        <dbReference type="EMBL" id="NYA72800.1"/>
    </source>
</evidence>
<dbReference type="InterPro" id="IPR013783">
    <property type="entry name" value="Ig-like_fold"/>
</dbReference>
<evidence type="ECO:0000259" key="1">
    <source>
        <dbReference type="PROSITE" id="PS50093"/>
    </source>
</evidence>
<dbReference type="Gene3D" id="2.60.40.10">
    <property type="entry name" value="Immunoglobulins"/>
    <property type="match status" value="1"/>
</dbReference>
<sequence>DESSFTVTITDSPEFTLAGGCQGNAYVLEATALNYDPATATYSWSTADGQIVSGGNASSVTVSGAGTYTLTVTVAGCDGQEPFVAASTSCTIQKGISANGDGANDFFDLEGFNVRKLQIFNRYGSKVYERTNYVNEWKGQSDKGDELPDGTYYYVIERNDGEPTKTGWIYINRKN</sequence>
<dbReference type="SUPFAM" id="SSF49299">
    <property type="entry name" value="PKD domain"/>
    <property type="match status" value="1"/>
</dbReference>
<name>A0A7Y8Y804_9FLAO</name>
<dbReference type="InterPro" id="IPR026341">
    <property type="entry name" value="T9SS_type_B"/>
</dbReference>
<proteinExistence type="predicted"/>
<feature type="non-terminal residue" evidence="2">
    <location>
        <position position="1"/>
    </location>
</feature>
<organism evidence="2 3">
    <name type="scientific">Flavobacterium agri</name>
    <dbReference type="NCBI Taxonomy" id="2743471"/>
    <lineage>
        <taxon>Bacteria</taxon>
        <taxon>Pseudomonadati</taxon>
        <taxon>Bacteroidota</taxon>
        <taxon>Flavobacteriia</taxon>
        <taxon>Flavobacteriales</taxon>
        <taxon>Flavobacteriaceae</taxon>
        <taxon>Flavobacterium</taxon>
    </lineage>
</organism>
<dbReference type="Pfam" id="PF13585">
    <property type="entry name" value="CHU_C"/>
    <property type="match status" value="1"/>
</dbReference>